<dbReference type="SUPFAM" id="SSF140931">
    <property type="entry name" value="Fic-like"/>
    <property type="match status" value="1"/>
</dbReference>
<dbReference type="EMBL" id="QFPW01000018">
    <property type="protein sequence ID" value="PZQ47141.1"/>
    <property type="molecule type" value="Genomic_DNA"/>
</dbReference>
<sequence length="228" mass="25266">MEWRRLDIDRIEAALRALLDQTVEAETWERLHEEPLTPDATRRMLEGYRAVDALLADRVDLFGYGESERILELNHMVLCGPSPERRSQYASHLAATRRSFYDDSRGGVAALMDRYGRSRKHAPEVLAAKIYAQAVSAPQLFLEGNSRTAALLASYLLARAGLPPLVVTTATLREYHKLVERCAAIERDGITGMIGFGFAASKLAHFIRESRDTAFLAPDSAPLPAGGL</sequence>
<protein>
    <recommendedName>
        <fullName evidence="1">Fido domain-containing protein</fullName>
    </recommendedName>
</protein>
<organism evidence="2 3">
    <name type="scientific">Rhodovulum sulfidophilum</name>
    <name type="common">Rhodobacter sulfidophilus</name>
    <dbReference type="NCBI Taxonomy" id="35806"/>
    <lineage>
        <taxon>Bacteria</taxon>
        <taxon>Pseudomonadati</taxon>
        <taxon>Pseudomonadota</taxon>
        <taxon>Alphaproteobacteria</taxon>
        <taxon>Rhodobacterales</taxon>
        <taxon>Paracoccaceae</taxon>
        <taxon>Rhodovulum</taxon>
    </lineage>
</organism>
<dbReference type="Gene3D" id="1.10.3290.10">
    <property type="entry name" value="Fido-like domain"/>
    <property type="match status" value="1"/>
</dbReference>
<comment type="caution">
    <text evidence="2">The sequence shown here is derived from an EMBL/GenBank/DDBJ whole genome shotgun (WGS) entry which is preliminary data.</text>
</comment>
<gene>
    <name evidence="2" type="ORF">DI556_18150</name>
</gene>
<feature type="domain" description="Fido" evidence="1">
    <location>
        <begin position="66"/>
        <end position="209"/>
    </location>
</feature>
<evidence type="ECO:0000259" key="1">
    <source>
        <dbReference type="PROSITE" id="PS51459"/>
    </source>
</evidence>
<accession>A0A2W5N0V7</accession>
<dbReference type="PROSITE" id="PS51459">
    <property type="entry name" value="FIDO"/>
    <property type="match status" value="1"/>
</dbReference>
<dbReference type="InterPro" id="IPR036597">
    <property type="entry name" value="Fido-like_dom_sf"/>
</dbReference>
<proteinExistence type="predicted"/>
<dbReference type="InterPro" id="IPR003812">
    <property type="entry name" value="Fido"/>
</dbReference>
<name>A0A2W5N0V7_RHOSU</name>
<evidence type="ECO:0000313" key="2">
    <source>
        <dbReference type="EMBL" id="PZQ47141.1"/>
    </source>
</evidence>
<dbReference type="Proteomes" id="UP000249185">
    <property type="component" value="Unassembled WGS sequence"/>
</dbReference>
<reference evidence="2 3" key="1">
    <citation type="submission" date="2017-08" db="EMBL/GenBank/DDBJ databases">
        <title>Infants hospitalized years apart are colonized by the same room-sourced microbial strains.</title>
        <authorList>
            <person name="Brooks B."/>
            <person name="Olm M.R."/>
            <person name="Firek B.A."/>
            <person name="Baker R."/>
            <person name="Thomas B.C."/>
            <person name="Morowitz M.J."/>
            <person name="Banfield J.F."/>
        </authorList>
    </citation>
    <scope>NUCLEOTIDE SEQUENCE [LARGE SCALE GENOMIC DNA]</scope>
    <source>
        <strain evidence="2">S2_005_002_R2_34</strain>
    </source>
</reference>
<dbReference type="AlphaFoldDB" id="A0A2W5N0V7"/>
<evidence type="ECO:0000313" key="3">
    <source>
        <dbReference type="Proteomes" id="UP000249185"/>
    </source>
</evidence>